<feature type="region of interest" description="Disordered" evidence="1">
    <location>
        <begin position="272"/>
        <end position="291"/>
    </location>
</feature>
<dbReference type="RefSeq" id="XP_009550251.1">
    <property type="nucleotide sequence ID" value="XM_009551956.1"/>
</dbReference>
<organism evidence="2 3">
    <name type="scientific">Heterobasidion irregulare (strain TC 32-1)</name>
    <dbReference type="NCBI Taxonomy" id="747525"/>
    <lineage>
        <taxon>Eukaryota</taxon>
        <taxon>Fungi</taxon>
        <taxon>Dikarya</taxon>
        <taxon>Basidiomycota</taxon>
        <taxon>Agaricomycotina</taxon>
        <taxon>Agaricomycetes</taxon>
        <taxon>Russulales</taxon>
        <taxon>Bondarzewiaceae</taxon>
        <taxon>Heterobasidion</taxon>
        <taxon>Heterobasidion annosum species complex</taxon>
    </lineage>
</organism>
<dbReference type="Proteomes" id="UP000030671">
    <property type="component" value="Unassembled WGS sequence"/>
</dbReference>
<feature type="compositionally biased region" description="Basic residues" evidence="1">
    <location>
        <begin position="325"/>
        <end position="353"/>
    </location>
</feature>
<feature type="region of interest" description="Disordered" evidence="1">
    <location>
        <begin position="85"/>
        <end position="201"/>
    </location>
</feature>
<dbReference type="EMBL" id="KI925462">
    <property type="protein sequence ID" value="ETW78266.1"/>
    <property type="molecule type" value="Genomic_DNA"/>
</dbReference>
<dbReference type="InParanoid" id="W4JZH7"/>
<gene>
    <name evidence="2" type="ORF">HETIRDRAFT_325078</name>
</gene>
<feature type="compositionally biased region" description="Low complexity" evidence="1">
    <location>
        <begin position="308"/>
        <end position="324"/>
    </location>
</feature>
<feature type="region of interest" description="Disordered" evidence="1">
    <location>
        <begin position="308"/>
        <end position="353"/>
    </location>
</feature>
<feature type="compositionally biased region" description="Polar residues" evidence="1">
    <location>
        <begin position="272"/>
        <end position="284"/>
    </location>
</feature>
<dbReference type="HOGENOM" id="CLU_785403_0_0_1"/>
<reference evidence="2 3" key="1">
    <citation type="journal article" date="2012" name="New Phytol.">
        <title>Insight into trade-off between wood decay and parasitism from the genome of a fungal forest pathogen.</title>
        <authorList>
            <person name="Olson A."/>
            <person name="Aerts A."/>
            <person name="Asiegbu F."/>
            <person name="Belbahri L."/>
            <person name="Bouzid O."/>
            <person name="Broberg A."/>
            <person name="Canback B."/>
            <person name="Coutinho P.M."/>
            <person name="Cullen D."/>
            <person name="Dalman K."/>
            <person name="Deflorio G."/>
            <person name="van Diepen L.T."/>
            <person name="Dunand C."/>
            <person name="Duplessis S."/>
            <person name="Durling M."/>
            <person name="Gonthier P."/>
            <person name="Grimwood J."/>
            <person name="Fossdal C.G."/>
            <person name="Hansson D."/>
            <person name="Henrissat B."/>
            <person name="Hietala A."/>
            <person name="Himmelstrand K."/>
            <person name="Hoffmeister D."/>
            <person name="Hogberg N."/>
            <person name="James T.Y."/>
            <person name="Karlsson M."/>
            <person name="Kohler A."/>
            <person name="Kues U."/>
            <person name="Lee Y.H."/>
            <person name="Lin Y.C."/>
            <person name="Lind M."/>
            <person name="Lindquist E."/>
            <person name="Lombard V."/>
            <person name="Lucas S."/>
            <person name="Lunden K."/>
            <person name="Morin E."/>
            <person name="Murat C."/>
            <person name="Park J."/>
            <person name="Raffaello T."/>
            <person name="Rouze P."/>
            <person name="Salamov A."/>
            <person name="Schmutz J."/>
            <person name="Solheim H."/>
            <person name="Stahlberg J."/>
            <person name="Velez H."/>
            <person name="de Vries R.P."/>
            <person name="Wiebenga A."/>
            <person name="Woodward S."/>
            <person name="Yakovlev I."/>
            <person name="Garbelotto M."/>
            <person name="Martin F."/>
            <person name="Grigoriev I.V."/>
            <person name="Stenlid J."/>
        </authorList>
    </citation>
    <scope>NUCLEOTIDE SEQUENCE [LARGE SCALE GENOMIC DNA]</scope>
    <source>
        <strain evidence="2 3">TC 32-1</strain>
    </source>
</reference>
<dbReference type="KEGG" id="hir:HETIRDRAFT_325078"/>
<accession>W4JZH7</accession>
<evidence type="ECO:0000256" key="1">
    <source>
        <dbReference type="SAM" id="MobiDB-lite"/>
    </source>
</evidence>
<feature type="compositionally biased region" description="Low complexity" evidence="1">
    <location>
        <begin position="115"/>
        <end position="151"/>
    </location>
</feature>
<evidence type="ECO:0000313" key="2">
    <source>
        <dbReference type="EMBL" id="ETW78266.1"/>
    </source>
</evidence>
<keyword evidence="3" id="KW-1185">Reference proteome</keyword>
<evidence type="ECO:0000313" key="3">
    <source>
        <dbReference type="Proteomes" id="UP000030671"/>
    </source>
</evidence>
<protein>
    <submittedName>
        <fullName evidence="2">Uncharacterized protein</fullName>
    </submittedName>
</protein>
<feature type="compositionally biased region" description="Low complexity" evidence="1">
    <location>
        <begin position="164"/>
        <end position="175"/>
    </location>
</feature>
<feature type="region of interest" description="Disordered" evidence="1">
    <location>
        <begin position="15"/>
        <end position="35"/>
    </location>
</feature>
<dbReference type="AlphaFoldDB" id="W4JZH7"/>
<feature type="compositionally biased region" description="Pro residues" evidence="1">
    <location>
        <begin position="152"/>
        <end position="163"/>
    </location>
</feature>
<sequence>MTFSSAIDTAGVCPRWNSPPCRSQTQSSRNLSPSNFDPSTLAELLSVRAPTPQPPFTFKTHALFCFAEPAAMSFPQDIPNVSSLPRSLITDHDGSPTRYRNASIDSDRASHVRYSPTPHATTTPSTPTSASASTPSTLTRPSTYPSPVASPFLPPPSHPPSPPATASMKTPAAVAPTPPAYSPVSPSPAARPRGHIDEAGGAHQRTLTPEDLRMRHLSQDHNPSLLVSLDHDRRSDLALPMYQAALIQDHSDSNFGPTEEFAAEKARLGLSDSSQNGIRRSSVTAHRRGTRLRAQRRVARACLTRCSPSAARRASASSATATPRRVARAARWRSSRAQRAPRPHRSRARRTPA</sequence>
<proteinExistence type="predicted"/>
<feature type="compositionally biased region" description="Low complexity" evidence="1">
    <location>
        <begin position="182"/>
        <end position="191"/>
    </location>
</feature>
<name>W4JZH7_HETIT</name>
<dbReference type="GeneID" id="20671110"/>
<feature type="compositionally biased region" description="Polar residues" evidence="1">
    <location>
        <begin position="20"/>
        <end position="35"/>
    </location>
</feature>